<dbReference type="SUPFAM" id="SSF55797">
    <property type="entry name" value="PR-1-like"/>
    <property type="match status" value="1"/>
</dbReference>
<dbReference type="GO" id="GO:0005576">
    <property type="term" value="C:extracellular region"/>
    <property type="evidence" value="ECO:0007669"/>
    <property type="project" value="InterPro"/>
</dbReference>
<dbReference type="EMBL" id="UOEF01000350">
    <property type="protein sequence ID" value="VAW02427.1"/>
    <property type="molecule type" value="Genomic_DNA"/>
</dbReference>
<dbReference type="InterPro" id="IPR035940">
    <property type="entry name" value="CAP_sf"/>
</dbReference>
<evidence type="ECO:0000259" key="1">
    <source>
        <dbReference type="SMART" id="SM00198"/>
    </source>
</evidence>
<dbReference type="AlphaFoldDB" id="A0A3B0SN67"/>
<dbReference type="Pfam" id="PF00188">
    <property type="entry name" value="CAP"/>
    <property type="match status" value="1"/>
</dbReference>
<dbReference type="PANTHER" id="PTHR10334">
    <property type="entry name" value="CYSTEINE-RICH SECRETORY PROTEIN-RELATED"/>
    <property type="match status" value="1"/>
</dbReference>
<dbReference type="InterPro" id="IPR002413">
    <property type="entry name" value="V5_allergen-like"/>
</dbReference>
<dbReference type="PROSITE" id="PS01009">
    <property type="entry name" value="CRISP_1"/>
    <property type="match status" value="1"/>
</dbReference>
<name>A0A3B0SN67_9ZZZZ</name>
<reference evidence="2" key="1">
    <citation type="submission" date="2018-06" db="EMBL/GenBank/DDBJ databases">
        <authorList>
            <person name="Zhirakovskaya E."/>
        </authorList>
    </citation>
    <scope>NUCLEOTIDE SEQUENCE</scope>
</reference>
<dbReference type="InterPro" id="IPR001283">
    <property type="entry name" value="CRISP-related"/>
</dbReference>
<proteinExistence type="predicted"/>
<sequence>MFMQLREKRAQSVAILLLAPLLIGAQSMTGNFEGRLLASHNQERNKLGLKTMSWDQGLAGEAKIWAEHLVKYGKFEHSARKAGQKPQGENIWGGTAAAFPVETMVGFWLAEKEYFKPGRFPVVSKTGRAADVGHYTQIIWRATTKVGCGLGRGDREDILVCRYQVAGNVIGEQPY</sequence>
<dbReference type="PRINTS" id="PR00838">
    <property type="entry name" value="V5ALLERGEN"/>
</dbReference>
<gene>
    <name evidence="2" type="ORF">MNBD_ALPHA04-1005</name>
</gene>
<dbReference type="InterPro" id="IPR018244">
    <property type="entry name" value="Allrgn_V5/Tpx1_CS"/>
</dbReference>
<feature type="domain" description="SCP" evidence="1">
    <location>
        <begin position="31"/>
        <end position="171"/>
    </location>
</feature>
<dbReference type="SMART" id="SM00198">
    <property type="entry name" value="SCP"/>
    <property type="match status" value="1"/>
</dbReference>
<organism evidence="2">
    <name type="scientific">hydrothermal vent metagenome</name>
    <dbReference type="NCBI Taxonomy" id="652676"/>
    <lineage>
        <taxon>unclassified sequences</taxon>
        <taxon>metagenomes</taxon>
        <taxon>ecological metagenomes</taxon>
    </lineage>
</organism>
<accession>A0A3B0SN67</accession>
<dbReference type="Gene3D" id="3.40.33.10">
    <property type="entry name" value="CAP"/>
    <property type="match status" value="1"/>
</dbReference>
<protein>
    <recommendedName>
        <fullName evidence="1">SCP domain-containing protein</fullName>
    </recommendedName>
</protein>
<dbReference type="InterPro" id="IPR014044">
    <property type="entry name" value="CAP_dom"/>
</dbReference>
<evidence type="ECO:0000313" key="2">
    <source>
        <dbReference type="EMBL" id="VAW02427.1"/>
    </source>
</evidence>
<dbReference type="PRINTS" id="PR00837">
    <property type="entry name" value="V5TPXLIKE"/>
</dbReference>